<accession>A0A2T2N5P1</accession>
<protein>
    <submittedName>
        <fullName evidence="3">Uncharacterized protein</fullName>
    </submittedName>
</protein>
<organism evidence="3 4">
    <name type="scientific">Corynespora cassiicola Philippines</name>
    <dbReference type="NCBI Taxonomy" id="1448308"/>
    <lineage>
        <taxon>Eukaryota</taxon>
        <taxon>Fungi</taxon>
        <taxon>Dikarya</taxon>
        <taxon>Ascomycota</taxon>
        <taxon>Pezizomycotina</taxon>
        <taxon>Dothideomycetes</taxon>
        <taxon>Pleosporomycetidae</taxon>
        <taxon>Pleosporales</taxon>
        <taxon>Corynesporascaceae</taxon>
        <taxon>Corynespora</taxon>
    </lineage>
</organism>
<feature type="transmembrane region" description="Helical" evidence="2">
    <location>
        <begin position="61"/>
        <end position="81"/>
    </location>
</feature>
<feature type="compositionally biased region" description="Polar residues" evidence="1">
    <location>
        <begin position="202"/>
        <end position="213"/>
    </location>
</feature>
<evidence type="ECO:0000256" key="2">
    <source>
        <dbReference type="SAM" id="Phobius"/>
    </source>
</evidence>
<keyword evidence="2" id="KW-0812">Transmembrane</keyword>
<evidence type="ECO:0000313" key="3">
    <source>
        <dbReference type="EMBL" id="PSN60753.1"/>
    </source>
</evidence>
<proteinExistence type="predicted"/>
<dbReference type="EMBL" id="KZ678147">
    <property type="protein sequence ID" value="PSN60753.1"/>
    <property type="molecule type" value="Genomic_DNA"/>
</dbReference>
<keyword evidence="4" id="KW-1185">Reference proteome</keyword>
<keyword evidence="2" id="KW-0472">Membrane</keyword>
<gene>
    <name evidence="3" type="ORF">BS50DRAFT_197425</name>
</gene>
<name>A0A2T2N5P1_CORCC</name>
<keyword evidence="2" id="KW-1133">Transmembrane helix</keyword>
<feature type="transmembrane region" description="Helical" evidence="2">
    <location>
        <begin position="34"/>
        <end position="55"/>
    </location>
</feature>
<dbReference type="AlphaFoldDB" id="A0A2T2N5P1"/>
<sequence>MDGRTDAQEQARRDGSMQQKATKTHRLLLPMERALLDGVFISFWIFAWGALRGSWVEGVVFVWIPIANPFFYSVTLALVYLQRHVWLFERASETALLACDATMRAHRGGCFRSRIGMDMKIQSKSSGNRTEPNLAICKNPSDQKAHAASAAITAHVAYAQTNKAASHLQIGNRDSRAGSMIHAPASSRRAHLPALRSARPSIPSSQPSPALRA</sequence>
<dbReference type="Proteomes" id="UP000240883">
    <property type="component" value="Unassembled WGS sequence"/>
</dbReference>
<evidence type="ECO:0000256" key="1">
    <source>
        <dbReference type="SAM" id="MobiDB-lite"/>
    </source>
</evidence>
<evidence type="ECO:0000313" key="4">
    <source>
        <dbReference type="Proteomes" id="UP000240883"/>
    </source>
</evidence>
<reference evidence="3 4" key="1">
    <citation type="journal article" date="2018" name="Front. Microbiol.">
        <title>Genome-Wide Analysis of Corynespora cassiicola Leaf Fall Disease Putative Effectors.</title>
        <authorList>
            <person name="Lopez D."/>
            <person name="Ribeiro S."/>
            <person name="Label P."/>
            <person name="Fumanal B."/>
            <person name="Venisse J.S."/>
            <person name="Kohler A."/>
            <person name="de Oliveira R.R."/>
            <person name="Labutti K."/>
            <person name="Lipzen A."/>
            <person name="Lail K."/>
            <person name="Bauer D."/>
            <person name="Ohm R.A."/>
            <person name="Barry K.W."/>
            <person name="Spatafora J."/>
            <person name="Grigoriev I.V."/>
            <person name="Martin F.M."/>
            <person name="Pujade-Renaud V."/>
        </authorList>
    </citation>
    <scope>NUCLEOTIDE SEQUENCE [LARGE SCALE GENOMIC DNA]</scope>
    <source>
        <strain evidence="3 4">Philippines</strain>
    </source>
</reference>
<feature type="region of interest" description="Disordered" evidence="1">
    <location>
        <begin position="184"/>
        <end position="213"/>
    </location>
</feature>